<sequence>MSLPTPNVITEQLTAAGRAIEHDSFAVIDREAGPHNYAPEQWPVVRRMIHANADFDFNGLTEFHPQAVSAGLAAIFSGQARVVADVEMICVGLSAPRLAHFGISTHQFISDPDVIELAQAQGTTRAVQAMRKAHRLGLLDGAIIGIGNAPTALIEVVRLIREEGVRPALVVGMPVGFVSAAESKDLMALQSDVPWVVIRGRKGGSTLVVAAIHALLGMAEAKANSKDSAA</sequence>
<dbReference type="GO" id="GO:0016993">
    <property type="term" value="F:precorrin-8X methylmutase activity"/>
    <property type="evidence" value="ECO:0007669"/>
    <property type="project" value="InterPro"/>
</dbReference>
<evidence type="ECO:0000256" key="4">
    <source>
        <dbReference type="ARBA" id="ARBA00023235"/>
    </source>
</evidence>
<dbReference type="InterPro" id="IPR003722">
    <property type="entry name" value="Cbl_synth_CobH/CbiC"/>
</dbReference>
<dbReference type="AlphaFoldDB" id="A0A1T1ATR8"/>
<keyword evidence="4" id="KW-0413">Isomerase</keyword>
<dbReference type="UniPathway" id="UPA00148"/>
<dbReference type="PANTHER" id="PTHR43588">
    <property type="entry name" value="COBALT-PRECORRIN-8 METHYLMUTASE"/>
    <property type="match status" value="1"/>
</dbReference>
<dbReference type="Gene3D" id="3.40.50.10230">
    <property type="entry name" value="Cobalamin biosynthesis CobH/CbiC, precorrin-8X methylmutase"/>
    <property type="match status" value="1"/>
</dbReference>
<evidence type="ECO:0000256" key="3">
    <source>
        <dbReference type="ARBA" id="ARBA00022573"/>
    </source>
</evidence>
<dbReference type="OrthoDB" id="9780708at2"/>
<dbReference type="GO" id="GO:0009236">
    <property type="term" value="P:cobalamin biosynthetic process"/>
    <property type="evidence" value="ECO:0007669"/>
    <property type="project" value="UniProtKB-UniPathway"/>
</dbReference>
<evidence type="ECO:0000313" key="6">
    <source>
        <dbReference type="EMBL" id="OOV07348.1"/>
    </source>
</evidence>
<accession>A0A1T1ATR8</accession>
<keyword evidence="3" id="KW-0169">Cobalamin biosynthesis</keyword>
<reference evidence="6 7" key="1">
    <citation type="submission" date="2017-01" db="EMBL/GenBank/DDBJ databases">
        <title>Genome sequencing of Rhodoferax fermentans JCM 7819.</title>
        <authorList>
            <person name="Kim Y.J."/>
            <person name="Farh M.E.-A."/>
            <person name="Yang D.-C."/>
        </authorList>
    </citation>
    <scope>NUCLEOTIDE SEQUENCE [LARGE SCALE GENOMIC DNA]</scope>
    <source>
        <strain evidence="6 7">JCM 7819</strain>
    </source>
</reference>
<dbReference type="InterPro" id="IPR036588">
    <property type="entry name" value="CobH/CbiC_sf"/>
</dbReference>
<organism evidence="6 7">
    <name type="scientific">Rhodoferax fermentans</name>
    <dbReference type="NCBI Taxonomy" id="28066"/>
    <lineage>
        <taxon>Bacteria</taxon>
        <taxon>Pseudomonadati</taxon>
        <taxon>Pseudomonadota</taxon>
        <taxon>Betaproteobacteria</taxon>
        <taxon>Burkholderiales</taxon>
        <taxon>Comamonadaceae</taxon>
        <taxon>Rhodoferax</taxon>
    </lineage>
</organism>
<comment type="pathway">
    <text evidence="1">Cofactor biosynthesis; adenosylcobalamin biosynthesis.</text>
</comment>
<gene>
    <name evidence="6" type="ORF">RF819_11955</name>
</gene>
<dbReference type="RefSeq" id="WP_078365188.1">
    <property type="nucleotide sequence ID" value="NZ_MTJN01000002.1"/>
</dbReference>
<evidence type="ECO:0000256" key="2">
    <source>
        <dbReference type="ARBA" id="ARBA00009774"/>
    </source>
</evidence>
<keyword evidence="7" id="KW-1185">Reference proteome</keyword>
<comment type="similarity">
    <text evidence="2">Belongs to the CobH/CbiC family.</text>
</comment>
<dbReference type="EMBL" id="MTJN01000002">
    <property type="protein sequence ID" value="OOV07348.1"/>
    <property type="molecule type" value="Genomic_DNA"/>
</dbReference>
<dbReference type="STRING" id="28066.RF819_11955"/>
<dbReference type="PANTHER" id="PTHR43588:SF1">
    <property type="entry name" value="COBALT-PRECORRIN-8 METHYLMUTASE"/>
    <property type="match status" value="1"/>
</dbReference>
<protein>
    <submittedName>
        <fullName evidence="6">Precorrin-8X methylmutase</fullName>
    </submittedName>
</protein>
<evidence type="ECO:0000313" key="7">
    <source>
        <dbReference type="Proteomes" id="UP000190750"/>
    </source>
</evidence>
<dbReference type="SUPFAM" id="SSF63965">
    <property type="entry name" value="Precorrin-8X methylmutase CbiC/CobH"/>
    <property type="match status" value="1"/>
</dbReference>
<name>A0A1T1ATR8_RHOFE</name>
<dbReference type="Proteomes" id="UP000190750">
    <property type="component" value="Unassembled WGS sequence"/>
</dbReference>
<comment type="caution">
    <text evidence="6">The sequence shown here is derived from an EMBL/GenBank/DDBJ whole genome shotgun (WGS) entry which is preliminary data.</text>
</comment>
<evidence type="ECO:0000256" key="1">
    <source>
        <dbReference type="ARBA" id="ARBA00004953"/>
    </source>
</evidence>
<evidence type="ECO:0000259" key="5">
    <source>
        <dbReference type="Pfam" id="PF02570"/>
    </source>
</evidence>
<dbReference type="Pfam" id="PF02570">
    <property type="entry name" value="CbiC"/>
    <property type="match status" value="1"/>
</dbReference>
<feature type="domain" description="Cobalamin biosynthesis precorrin-8X methylmutase CobH/CbiC" evidence="5">
    <location>
        <begin position="20"/>
        <end position="217"/>
    </location>
</feature>
<proteinExistence type="inferred from homology"/>